<keyword evidence="2" id="KW-1185">Reference proteome</keyword>
<comment type="caution">
    <text evidence="1">The sequence shown here is derived from an EMBL/GenBank/DDBJ whole genome shotgun (WGS) entry which is preliminary data.</text>
</comment>
<dbReference type="RefSeq" id="WP_379873274.1">
    <property type="nucleotide sequence ID" value="NZ_JBHTBH010000013.1"/>
</dbReference>
<evidence type="ECO:0000313" key="1">
    <source>
        <dbReference type="EMBL" id="MFC7330627.1"/>
    </source>
</evidence>
<organism evidence="1 2">
    <name type="scientific">Marinactinospora rubrisoli</name>
    <dbReference type="NCBI Taxonomy" id="2715399"/>
    <lineage>
        <taxon>Bacteria</taxon>
        <taxon>Bacillati</taxon>
        <taxon>Actinomycetota</taxon>
        <taxon>Actinomycetes</taxon>
        <taxon>Streptosporangiales</taxon>
        <taxon>Nocardiopsidaceae</taxon>
        <taxon>Marinactinospora</taxon>
    </lineage>
</organism>
<dbReference type="Pfam" id="PF20062">
    <property type="entry name" value="DUF6461"/>
    <property type="match status" value="1"/>
</dbReference>
<gene>
    <name evidence="1" type="ORF">ACFQRF_23125</name>
</gene>
<dbReference type="EMBL" id="JBHTBH010000013">
    <property type="protein sequence ID" value="MFC7330627.1"/>
    <property type="molecule type" value="Genomic_DNA"/>
</dbReference>
<name>A0ABW2KL80_9ACTN</name>
<evidence type="ECO:0000313" key="2">
    <source>
        <dbReference type="Proteomes" id="UP001596540"/>
    </source>
</evidence>
<dbReference type="Proteomes" id="UP001596540">
    <property type="component" value="Unassembled WGS sequence"/>
</dbReference>
<proteinExistence type="predicted"/>
<accession>A0ABW2KL80</accession>
<sequence>MSVAYARDYAWLQEAQPDLAEAYCLSYVRGLSKTEALRRLGADDRDMRCLPIAEAVEADLCSQFAPPCTAHVLSLAGWALVIEPTGCRAARPDVYRTLSAETEMVSVRVVMEHRYEFRWVIDGVLQTCFDARSPEIRRGTRPDALVEHMTAVGVLPAPPEPGDGPEPGAAVLAIADRVTGVRVRPAHLTGPLLGAELDRAVPLATR</sequence>
<reference evidence="2" key="1">
    <citation type="journal article" date="2019" name="Int. J. Syst. Evol. Microbiol.">
        <title>The Global Catalogue of Microorganisms (GCM) 10K type strain sequencing project: providing services to taxonomists for standard genome sequencing and annotation.</title>
        <authorList>
            <consortium name="The Broad Institute Genomics Platform"/>
            <consortium name="The Broad Institute Genome Sequencing Center for Infectious Disease"/>
            <person name="Wu L."/>
            <person name="Ma J."/>
        </authorList>
    </citation>
    <scope>NUCLEOTIDE SEQUENCE [LARGE SCALE GENOMIC DNA]</scope>
    <source>
        <strain evidence="2">CGMCC 4.7382</strain>
    </source>
</reference>
<protein>
    <submittedName>
        <fullName evidence="1">DUF6461 domain-containing protein</fullName>
    </submittedName>
</protein>
<dbReference type="InterPro" id="IPR045592">
    <property type="entry name" value="DUF6461"/>
</dbReference>